<reference evidence="1 2" key="1">
    <citation type="submission" date="2024-01" db="EMBL/GenBank/DDBJ databases">
        <title>The complete chloroplast genome sequence of Lithospermum erythrorhizon: insights into the phylogenetic relationship among Boraginaceae species and the maternal lineages of purple gromwells.</title>
        <authorList>
            <person name="Okada T."/>
            <person name="Watanabe K."/>
        </authorList>
    </citation>
    <scope>NUCLEOTIDE SEQUENCE [LARGE SCALE GENOMIC DNA]</scope>
</reference>
<keyword evidence="2" id="KW-1185">Reference proteome</keyword>
<evidence type="ECO:0000313" key="1">
    <source>
        <dbReference type="EMBL" id="GAA0171985.1"/>
    </source>
</evidence>
<gene>
    <name evidence="1" type="ORF">LIER_25902</name>
</gene>
<protein>
    <submittedName>
        <fullName evidence="1">Uncharacterized protein</fullName>
    </submittedName>
</protein>
<name>A0AAV3R6R0_LITER</name>
<dbReference type="EMBL" id="BAABME010007903">
    <property type="protein sequence ID" value="GAA0171985.1"/>
    <property type="molecule type" value="Genomic_DNA"/>
</dbReference>
<organism evidence="1 2">
    <name type="scientific">Lithospermum erythrorhizon</name>
    <name type="common">Purple gromwell</name>
    <name type="synonym">Lithospermum officinale var. erythrorhizon</name>
    <dbReference type="NCBI Taxonomy" id="34254"/>
    <lineage>
        <taxon>Eukaryota</taxon>
        <taxon>Viridiplantae</taxon>
        <taxon>Streptophyta</taxon>
        <taxon>Embryophyta</taxon>
        <taxon>Tracheophyta</taxon>
        <taxon>Spermatophyta</taxon>
        <taxon>Magnoliopsida</taxon>
        <taxon>eudicotyledons</taxon>
        <taxon>Gunneridae</taxon>
        <taxon>Pentapetalae</taxon>
        <taxon>asterids</taxon>
        <taxon>lamiids</taxon>
        <taxon>Boraginales</taxon>
        <taxon>Boraginaceae</taxon>
        <taxon>Boraginoideae</taxon>
        <taxon>Lithospermeae</taxon>
        <taxon>Lithospermum</taxon>
    </lineage>
</organism>
<proteinExistence type="predicted"/>
<sequence length="106" mass="12275">MRRGINKELAGLAPFSPDIQGAIIPVGFKLPTFTKFTGKTDPEEHIAEFQLQMSFHQPFNRVYCRAFLANLVGRVLKWFNRLPEGCRTYIGRVRHDKDEHSLMTIR</sequence>
<accession>A0AAV3R6R0</accession>
<dbReference type="Proteomes" id="UP001454036">
    <property type="component" value="Unassembled WGS sequence"/>
</dbReference>
<evidence type="ECO:0000313" key="2">
    <source>
        <dbReference type="Proteomes" id="UP001454036"/>
    </source>
</evidence>
<dbReference type="AlphaFoldDB" id="A0AAV3R6R0"/>
<comment type="caution">
    <text evidence="1">The sequence shown here is derived from an EMBL/GenBank/DDBJ whole genome shotgun (WGS) entry which is preliminary data.</text>
</comment>